<evidence type="ECO:0000256" key="1">
    <source>
        <dbReference type="SAM" id="MobiDB-lite"/>
    </source>
</evidence>
<feature type="compositionally biased region" description="Basic and acidic residues" evidence="1">
    <location>
        <begin position="142"/>
        <end position="157"/>
    </location>
</feature>
<name>A0AAE0EIB5_9ROSI</name>
<keyword evidence="4" id="KW-1185">Reference proteome</keyword>
<feature type="compositionally biased region" description="Basic and acidic residues" evidence="1">
    <location>
        <begin position="166"/>
        <end position="182"/>
    </location>
</feature>
<feature type="domain" description="DUF1985" evidence="2">
    <location>
        <begin position="1"/>
        <end position="122"/>
    </location>
</feature>
<dbReference type="Pfam" id="PF09331">
    <property type="entry name" value="DUF1985"/>
    <property type="match status" value="1"/>
</dbReference>
<reference evidence="3" key="1">
    <citation type="journal article" date="2023" name="Plant J.">
        <title>Genome sequences and population genomics provide insights into the demographic history, inbreeding, and mutation load of two 'living fossil' tree species of Dipteronia.</title>
        <authorList>
            <person name="Feng Y."/>
            <person name="Comes H.P."/>
            <person name="Chen J."/>
            <person name="Zhu S."/>
            <person name="Lu R."/>
            <person name="Zhang X."/>
            <person name="Li P."/>
            <person name="Qiu J."/>
            <person name="Olsen K.M."/>
            <person name="Qiu Y."/>
        </authorList>
    </citation>
    <scope>NUCLEOTIDE SEQUENCE</scope>
    <source>
        <strain evidence="3">NBL</strain>
    </source>
</reference>
<evidence type="ECO:0000313" key="3">
    <source>
        <dbReference type="EMBL" id="KAK3228847.1"/>
    </source>
</evidence>
<protein>
    <recommendedName>
        <fullName evidence="2">DUF1985 domain-containing protein</fullName>
    </recommendedName>
</protein>
<feature type="region of interest" description="Disordered" evidence="1">
    <location>
        <begin position="137"/>
        <end position="198"/>
    </location>
</feature>
<dbReference type="EMBL" id="JANJYJ010000001">
    <property type="protein sequence ID" value="KAK3228847.1"/>
    <property type="molecule type" value="Genomic_DNA"/>
</dbReference>
<gene>
    <name evidence="3" type="ORF">Dsin_000728</name>
</gene>
<proteinExistence type="predicted"/>
<dbReference type="PANTHER" id="PTHR48449">
    <property type="entry name" value="DUF1985 DOMAIN-CONTAINING PROTEIN"/>
    <property type="match status" value="1"/>
</dbReference>
<dbReference type="AlphaFoldDB" id="A0AAE0EIB5"/>
<dbReference type="PANTHER" id="PTHR48449:SF1">
    <property type="entry name" value="DUF1985 DOMAIN-CONTAINING PROTEIN"/>
    <property type="match status" value="1"/>
</dbReference>
<dbReference type="InterPro" id="IPR015410">
    <property type="entry name" value="DUF1985"/>
</dbReference>
<evidence type="ECO:0000259" key="2">
    <source>
        <dbReference type="Pfam" id="PF09331"/>
    </source>
</evidence>
<accession>A0AAE0EIB5</accession>
<comment type="caution">
    <text evidence="3">The sequence shown here is derived from an EMBL/GenBank/DDBJ whole genome shotgun (WGS) entry which is preliminary data.</text>
</comment>
<evidence type="ECO:0000313" key="4">
    <source>
        <dbReference type="Proteomes" id="UP001281410"/>
    </source>
</evidence>
<dbReference type="Proteomes" id="UP001281410">
    <property type="component" value="Unassembled WGS sequence"/>
</dbReference>
<sequence length="518" mass="58475">MWFGLGRDQARFEREEFCLCCGLKMGTLPEGFREKKQVADDSILSRYFDDKRPTVELLDATFKHLTIQEGDDALKIAYLLMVSQFFGTDEGRTAISTWLVALVEDEKAFKSFSWDFYIFDVTFFWLKNAAEKHFKNLRGQNQKKDGEKKKENEENKLMKKKKKKKAVESQKKIEVEDGEKVAEQVNNDNMKPQEDGQQKNDSNYFTFNIWGFPLTFQDIGGNDMFSPMENFDDDKNIMEVQFANVNSKKFDGDTADLEKGVGETGLSENTDSETLVDKADGEADSETCLLKKGAVGETVLLEKAVGKTGLLKKADGETHVDKADGMAIGETNLLEKGAFGETILLEKGVSKTCLLEISVVDETVVLDKGVGVIGMLVRVLLEEGVDEKSLLNEGAIRDTVLLEEGVGEKGDGDTDDKADGTEHKLVQQPIYVDEYSSPVVNMVIPNIVLSVTHLDVPDPNVSYKNNDKKRDRKRSMFLRSPYTNLMLRKNKKTQESDEVTNQDYIDFTTFLKNKYQVR</sequence>
<organism evidence="3 4">
    <name type="scientific">Dipteronia sinensis</name>
    <dbReference type="NCBI Taxonomy" id="43782"/>
    <lineage>
        <taxon>Eukaryota</taxon>
        <taxon>Viridiplantae</taxon>
        <taxon>Streptophyta</taxon>
        <taxon>Embryophyta</taxon>
        <taxon>Tracheophyta</taxon>
        <taxon>Spermatophyta</taxon>
        <taxon>Magnoliopsida</taxon>
        <taxon>eudicotyledons</taxon>
        <taxon>Gunneridae</taxon>
        <taxon>Pentapetalae</taxon>
        <taxon>rosids</taxon>
        <taxon>malvids</taxon>
        <taxon>Sapindales</taxon>
        <taxon>Sapindaceae</taxon>
        <taxon>Hippocastanoideae</taxon>
        <taxon>Acereae</taxon>
        <taxon>Dipteronia</taxon>
    </lineage>
</organism>